<protein>
    <recommendedName>
        <fullName evidence="4">HTH myb-type domain-containing protein</fullName>
    </recommendedName>
</protein>
<comment type="subcellular location">
    <subcellularLocation>
        <location evidence="1">Nucleus</location>
    </subcellularLocation>
</comment>
<dbReference type="GO" id="GO:0000978">
    <property type="term" value="F:RNA polymerase II cis-regulatory region sequence-specific DNA binding"/>
    <property type="evidence" value="ECO:0007669"/>
    <property type="project" value="TreeGrafter"/>
</dbReference>
<dbReference type="AlphaFoldDB" id="A0A5J4ZF15"/>
<proteinExistence type="predicted"/>
<reference evidence="5 6" key="1">
    <citation type="submission" date="2019-09" db="EMBL/GenBank/DDBJ databases">
        <title>A chromosome-level genome assembly of the Chinese tupelo Nyssa sinensis.</title>
        <authorList>
            <person name="Yang X."/>
            <person name="Kang M."/>
            <person name="Yang Y."/>
            <person name="Xiong H."/>
            <person name="Wang M."/>
            <person name="Zhang Z."/>
            <person name="Wang Z."/>
            <person name="Wu H."/>
            <person name="Ma T."/>
            <person name="Liu J."/>
            <person name="Xi Z."/>
        </authorList>
    </citation>
    <scope>NUCLEOTIDE SEQUENCE [LARGE SCALE GENOMIC DNA]</scope>
    <source>
        <strain evidence="5">J267</strain>
        <tissue evidence="5">Leaf</tissue>
    </source>
</reference>
<dbReference type="Proteomes" id="UP000325577">
    <property type="component" value="Linkage Group LG9"/>
</dbReference>
<organism evidence="5 6">
    <name type="scientific">Nyssa sinensis</name>
    <dbReference type="NCBI Taxonomy" id="561372"/>
    <lineage>
        <taxon>Eukaryota</taxon>
        <taxon>Viridiplantae</taxon>
        <taxon>Streptophyta</taxon>
        <taxon>Embryophyta</taxon>
        <taxon>Tracheophyta</taxon>
        <taxon>Spermatophyta</taxon>
        <taxon>Magnoliopsida</taxon>
        <taxon>eudicotyledons</taxon>
        <taxon>Gunneridae</taxon>
        <taxon>Pentapetalae</taxon>
        <taxon>asterids</taxon>
        <taxon>Cornales</taxon>
        <taxon>Nyssaceae</taxon>
        <taxon>Nyssa</taxon>
    </lineage>
</organism>
<dbReference type="PANTHER" id="PTHR45614:SF175">
    <property type="entry name" value="TRANSCRIPTION FACTOR MYB105-RELATED"/>
    <property type="match status" value="1"/>
</dbReference>
<name>A0A5J4ZF15_9ASTE</name>
<evidence type="ECO:0000256" key="2">
    <source>
        <dbReference type="ARBA" id="ARBA00023242"/>
    </source>
</evidence>
<dbReference type="SUPFAM" id="SSF46689">
    <property type="entry name" value="Homeodomain-like"/>
    <property type="match status" value="1"/>
</dbReference>
<dbReference type="InterPro" id="IPR017930">
    <property type="entry name" value="Myb_dom"/>
</dbReference>
<evidence type="ECO:0000256" key="1">
    <source>
        <dbReference type="ARBA" id="ARBA00004123"/>
    </source>
</evidence>
<feature type="region of interest" description="Disordered" evidence="3">
    <location>
        <begin position="50"/>
        <end position="93"/>
    </location>
</feature>
<dbReference type="GO" id="GO:0005634">
    <property type="term" value="C:nucleus"/>
    <property type="evidence" value="ECO:0007669"/>
    <property type="project" value="UniProtKB-SubCell"/>
</dbReference>
<dbReference type="OrthoDB" id="2610923at2759"/>
<feature type="domain" description="HTH myb-type" evidence="4">
    <location>
        <begin position="184"/>
        <end position="224"/>
    </location>
</feature>
<evidence type="ECO:0000256" key="3">
    <source>
        <dbReference type="SAM" id="MobiDB-lite"/>
    </source>
</evidence>
<dbReference type="Pfam" id="PF13921">
    <property type="entry name" value="Myb_DNA-bind_6"/>
    <property type="match status" value="1"/>
</dbReference>
<dbReference type="PROSITE" id="PS51294">
    <property type="entry name" value="HTH_MYB"/>
    <property type="match status" value="1"/>
</dbReference>
<evidence type="ECO:0000259" key="4">
    <source>
        <dbReference type="PROSITE" id="PS51294"/>
    </source>
</evidence>
<dbReference type="CDD" id="cd00167">
    <property type="entry name" value="SANT"/>
    <property type="match status" value="1"/>
</dbReference>
<dbReference type="GO" id="GO:0000981">
    <property type="term" value="F:DNA-binding transcription factor activity, RNA polymerase II-specific"/>
    <property type="evidence" value="ECO:0007669"/>
    <property type="project" value="TreeGrafter"/>
</dbReference>
<sequence>MHCQRQVTTQVPTQARSVVEGLGAVLVSNYKPVPDVDYLQINEDRIDVGDISADERNNENDGGNNENIENEKNDTQNEDADPHKHAFQRKPRKRASTIWNDFEEVVDTDGSKKAKCSYCLGPFTMPSTGVKTQFHRHLKHCTQRQLDSKKQMVLSVETIASNYVRSIANFKYDRAKIGNYKSGRHLVALYGPQNWNLISDKLEGRSGEGKSCRLRWFNQLDPRINKRAFSEEKEERLMATHRLYGNKWAMIASCISMPKKL</sequence>
<accession>A0A5J4ZF15</accession>
<gene>
    <name evidence="5" type="ORF">F0562_019421</name>
</gene>
<dbReference type="PANTHER" id="PTHR45614">
    <property type="entry name" value="MYB PROTEIN-RELATED"/>
    <property type="match status" value="1"/>
</dbReference>
<keyword evidence="2" id="KW-0539">Nucleus</keyword>
<dbReference type="EMBL" id="CM018052">
    <property type="protein sequence ID" value="KAA8516242.1"/>
    <property type="molecule type" value="Genomic_DNA"/>
</dbReference>
<evidence type="ECO:0000313" key="5">
    <source>
        <dbReference type="EMBL" id="KAA8516242.1"/>
    </source>
</evidence>
<dbReference type="InterPro" id="IPR009057">
    <property type="entry name" value="Homeodomain-like_sf"/>
</dbReference>
<evidence type="ECO:0000313" key="6">
    <source>
        <dbReference type="Proteomes" id="UP000325577"/>
    </source>
</evidence>
<dbReference type="InterPro" id="IPR050560">
    <property type="entry name" value="MYB_TF"/>
</dbReference>
<feature type="compositionally biased region" description="Basic and acidic residues" evidence="3">
    <location>
        <begin position="69"/>
        <end position="84"/>
    </location>
</feature>
<feature type="compositionally biased region" description="Basic and acidic residues" evidence="3">
    <location>
        <begin position="50"/>
        <end position="59"/>
    </location>
</feature>
<dbReference type="Gene3D" id="1.10.10.60">
    <property type="entry name" value="Homeodomain-like"/>
    <property type="match status" value="1"/>
</dbReference>
<dbReference type="InterPro" id="IPR001005">
    <property type="entry name" value="SANT/Myb"/>
</dbReference>
<keyword evidence="6" id="KW-1185">Reference proteome</keyword>